<dbReference type="Proteomes" id="UP000823046">
    <property type="component" value="Unassembled WGS sequence"/>
</dbReference>
<dbReference type="PANTHER" id="PTHR31606:SF1">
    <property type="entry name" value="WW DOMAIN BINDING PROTEIN 2, ISOFORM E"/>
    <property type="match status" value="1"/>
</dbReference>
<comment type="caution">
    <text evidence="2">The sequence shown here is derived from an EMBL/GenBank/DDBJ whole genome shotgun (WGS) entry which is preliminary data.</text>
</comment>
<feature type="compositionally biased region" description="Pro residues" evidence="1">
    <location>
        <begin position="190"/>
        <end position="199"/>
    </location>
</feature>
<dbReference type="InterPro" id="IPR044852">
    <property type="entry name" value="WBP2-like"/>
</dbReference>
<protein>
    <submittedName>
        <fullName evidence="2">Arabinogalactan protein</fullName>
    </submittedName>
</protein>
<sequence length="378" mass="42124">MNISERLFPYPLQGEIFLLKRKGIQFQATIGSRTYDGNGKLFLSTRRIVFVKKGSPGKHARFSSVEIPLFLASDVNFKQPIFGANYLIGSVKPLACENAFSGEARWSLTFKKGSCSTFLNVFLPLYEKISKNQSLRGIYSTGFDDTQNVSAFIDSEDPSKIYFVQPRLKSNTKGKKGSPRDQERTVQSPSAPPIPPLYRNPPEREDARDGYWPSNSHIPDQQGASSRSYPVAPFPHSNLQPPLYPPQAPPYTPSSSYSSNPCDTSYPPNPAYPRNPPDPFYHPNPCLAYPPTPYDPSYPPTPYDPSCPPTPQAPPYANCYQYPPEVPSRPYPPPAGYPYPPYVGAPRGLSYPPPAHNNYPPPAHNNYPPAHNNYEGSY</sequence>
<feature type="compositionally biased region" description="Pro residues" evidence="1">
    <location>
        <begin position="242"/>
        <end position="252"/>
    </location>
</feature>
<dbReference type="EMBL" id="JADAQX010000120">
    <property type="protein sequence ID" value="KAF8821837.1"/>
    <property type="molecule type" value="Genomic_DNA"/>
</dbReference>
<organism evidence="2 3">
    <name type="scientific">Cardiosporidium cionae</name>
    <dbReference type="NCBI Taxonomy" id="476202"/>
    <lineage>
        <taxon>Eukaryota</taxon>
        <taxon>Sar</taxon>
        <taxon>Alveolata</taxon>
        <taxon>Apicomplexa</taxon>
        <taxon>Aconoidasida</taxon>
        <taxon>Nephromycida</taxon>
        <taxon>Cardiosporidium</taxon>
    </lineage>
</organism>
<reference evidence="2 3" key="1">
    <citation type="journal article" date="2020" name="bioRxiv">
        <title>Metabolic contributions of an alphaproteobacterial endosymbiont in the apicomplexan Cardiosporidium cionae.</title>
        <authorList>
            <person name="Hunter E.S."/>
            <person name="Paight C.J."/>
            <person name="Lane C.E."/>
        </authorList>
    </citation>
    <scope>NUCLEOTIDE SEQUENCE [LARGE SCALE GENOMIC DNA]</scope>
    <source>
        <strain evidence="2">ESH_2018</strain>
    </source>
</reference>
<feature type="compositionally biased region" description="Pro residues" evidence="1">
    <location>
        <begin position="267"/>
        <end position="277"/>
    </location>
</feature>
<dbReference type="CDD" id="cd13214">
    <property type="entry name" value="PH-GRAM_WBP2"/>
    <property type="match status" value="1"/>
</dbReference>
<name>A0ABQ7JCT9_9APIC</name>
<evidence type="ECO:0000313" key="2">
    <source>
        <dbReference type="EMBL" id="KAF8821837.1"/>
    </source>
</evidence>
<feature type="compositionally biased region" description="Pro residues" evidence="1">
    <location>
        <begin position="351"/>
        <end position="363"/>
    </location>
</feature>
<feature type="region of interest" description="Disordered" evidence="1">
    <location>
        <begin position="164"/>
        <end position="277"/>
    </location>
</feature>
<feature type="compositionally biased region" description="Polar residues" evidence="1">
    <location>
        <begin position="213"/>
        <end position="228"/>
    </location>
</feature>
<evidence type="ECO:0000313" key="3">
    <source>
        <dbReference type="Proteomes" id="UP000823046"/>
    </source>
</evidence>
<dbReference type="PANTHER" id="PTHR31606">
    <property type="entry name" value="WW DOMAIN BINDING PROTEIN 2, ISOFORM E"/>
    <property type="match status" value="1"/>
</dbReference>
<feature type="compositionally biased region" description="Low complexity" evidence="1">
    <location>
        <begin position="364"/>
        <end position="378"/>
    </location>
</feature>
<accession>A0ABQ7JCT9</accession>
<feature type="region of interest" description="Disordered" evidence="1">
    <location>
        <begin position="350"/>
        <end position="378"/>
    </location>
</feature>
<dbReference type="SUPFAM" id="SSF50729">
    <property type="entry name" value="PH domain-like"/>
    <property type="match status" value="1"/>
</dbReference>
<gene>
    <name evidence="2" type="ORF">IE077_001490</name>
</gene>
<keyword evidence="3" id="KW-1185">Reference proteome</keyword>
<proteinExistence type="predicted"/>
<evidence type="ECO:0000256" key="1">
    <source>
        <dbReference type="SAM" id="MobiDB-lite"/>
    </source>
</evidence>